<keyword evidence="5 11" id="KW-0436">Ligase</keyword>
<keyword evidence="15" id="KW-1185">Reference proteome</keyword>
<dbReference type="HAMAP" id="MF_00127">
    <property type="entry name" value="His_tRNA_synth"/>
    <property type="match status" value="1"/>
</dbReference>
<feature type="binding site" evidence="12">
    <location>
        <position position="127"/>
    </location>
    <ligand>
        <name>L-histidine</name>
        <dbReference type="ChEBI" id="CHEBI:57595"/>
    </ligand>
</feature>
<dbReference type="Proteomes" id="UP001178148">
    <property type="component" value="Unassembled WGS sequence"/>
</dbReference>
<evidence type="ECO:0000313" key="15">
    <source>
        <dbReference type="Proteomes" id="UP001178148"/>
    </source>
</evidence>
<dbReference type="FunFam" id="3.30.930.10:FF:000005">
    <property type="entry name" value="Histidine--tRNA ligase"/>
    <property type="match status" value="1"/>
</dbReference>
<dbReference type="Pfam" id="PF13393">
    <property type="entry name" value="tRNA-synt_His"/>
    <property type="match status" value="1"/>
</dbReference>
<evidence type="ECO:0000256" key="2">
    <source>
        <dbReference type="ARBA" id="ARBA00008226"/>
    </source>
</evidence>
<evidence type="ECO:0000256" key="11">
    <source>
        <dbReference type="HAMAP-Rule" id="MF_00127"/>
    </source>
</evidence>
<evidence type="ECO:0000259" key="13">
    <source>
        <dbReference type="PROSITE" id="PS50862"/>
    </source>
</evidence>
<evidence type="ECO:0000256" key="1">
    <source>
        <dbReference type="ARBA" id="ARBA00004496"/>
    </source>
</evidence>
<evidence type="ECO:0000256" key="12">
    <source>
        <dbReference type="PIRSR" id="PIRSR001549-1"/>
    </source>
</evidence>
<comment type="catalytic activity">
    <reaction evidence="10 11">
        <text>tRNA(His) + L-histidine + ATP = L-histidyl-tRNA(His) + AMP + diphosphate + H(+)</text>
        <dbReference type="Rhea" id="RHEA:17313"/>
        <dbReference type="Rhea" id="RHEA-COMP:9665"/>
        <dbReference type="Rhea" id="RHEA-COMP:9689"/>
        <dbReference type="ChEBI" id="CHEBI:15378"/>
        <dbReference type="ChEBI" id="CHEBI:30616"/>
        <dbReference type="ChEBI" id="CHEBI:33019"/>
        <dbReference type="ChEBI" id="CHEBI:57595"/>
        <dbReference type="ChEBI" id="CHEBI:78442"/>
        <dbReference type="ChEBI" id="CHEBI:78527"/>
        <dbReference type="ChEBI" id="CHEBI:456215"/>
        <dbReference type="EC" id="6.1.1.21"/>
    </reaction>
</comment>
<evidence type="ECO:0000256" key="5">
    <source>
        <dbReference type="ARBA" id="ARBA00022598"/>
    </source>
</evidence>
<dbReference type="InterPro" id="IPR006195">
    <property type="entry name" value="aa-tRNA-synth_II"/>
</dbReference>
<dbReference type="Gene3D" id="3.30.930.10">
    <property type="entry name" value="Bira Bifunctional Protein, Domain 2"/>
    <property type="match status" value="1"/>
</dbReference>
<evidence type="ECO:0000256" key="9">
    <source>
        <dbReference type="ARBA" id="ARBA00023146"/>
    </source>
</evidence>
<dbReference type="EMBL" id="JASXSV010000001">
    <property type="protein sequence ID" value="MDP0587862.1"/>
    <property type="molecule type" value="Genomic_DNA"/>
</dbReference>
<comment type="subcellular location">
    <subcellularLocation>
        <location evidence="1 11">Cytoplasm</location>
    </subcellularLocation>
</comment>
<keyword evidence="7 11" id="KW-0067">ATP-binding</keyword>
<keyword evidence="9 11" id="KW-0030">Aminoacyl-tRNA synthetase</keyword>
<dbReference type="Pfam" id="PF03129">
    <property type="entry name" value="HGTP_anticodon"/>
    <property type="match status" value="1"/>
</dbReference>
<gene>
    <name evidence="11 14" type="primary">hisS</name>
    <name evidence="14" type="ORF">QS748_01075</name>
</gene>
<dbReference type="CDD" id="cd00773">
    <property type="entry name" value="HisRS-like_core"/>
    <property type="match status" value="1"/>
</dbReference>
<dbReference type="PROSITE" id="PS50862">
    <property type="entry name" value="AA_TRNA_LIGASE_II"/>
    <property type="match status" value="1"/>
</dbReference>
<dbReference type="AlphaFoldDB" id="A0AA90SCC0"/>
<dbReference type="GO" id="GO:0005524">
    <property type="term" value="F:ATP binding"/>
    <property type="evidence" value="ECO:0007669"/>
    <property type="project" value="UniProtKB-UniRule"/>
</dbReference>
<dbReference type="NCBIfam" id="TIGR00442">
    <property type="entry name" value="hisS"/>
    <property type="match status" value="1"/>
</dbReference>
<dbReference type="Gene3D" id="3.40.50.800">
    <property type="entry name" value="Anticodon-binding domain"/>
    <property type="match status" value="1"/>
</dbReference>
<comment type="similarity">
    <text evidence="2 11">Belongs to the class-II aminoacyl-tRNA synthetase family.</text>
</comment>
<keyword evidence="8 11" id="KW-0648">Protein biosynthesis</keyword>
<sequence length="425" mass="47801">MVKQFQAVRGMNDILPEQTPTWRYLEETVRSILASYCYSEIRTPMLESSSVFSRGIGAGTDIVDKEMYTFADRNGESLSLRPEGTAGCVRAGIEKGLLYNQVQRLWLMGPMFRYERPQKGRYRQFHQVSVEAFGMVGPDIDVELILMTARLWKILGLNKHVALELNTLGAKEARAQYREALVVYLSRFEKELDEDSRRRLAINPLRILDSKNKDTQKIINDAPILHDYLDDKSRIHFEGLCQRLTELDITYTVNPKLVRGLDYYSRTVFEWVTNSLGAQGTVCAGGRYDSLVELLGGKSTPAVGFAMGLERLVLLLETLGLVPGSVSKTVDIALLLTGSGSKLMPMMERMRDNWPSLKMLVDCRGGSFAAQMKRADRSGARYALIVGDNEISSEVVTVKSLRDDGQQVQVAESELVSYLKKCIQE</sequence>
<comment type="subunit">
    <text evidence="3 11">Homodimer.</text>
</comment>
<feature type="binding site" evidence="12">
    <location>
        <position position="113"/>
    </location>
    <ligand>
        <name>L-histidine</name>
        <dbReference type="ChEBI" id="CHEBI:57595"/>
    </ligand>
</feature>
<evidence type="ECO:0000256" key="6">
    <source>
        <dbReference type="ARBA" id="ARBA00022741"/>
    </source>
</evidence>
<feature type="binding site" evidence="12">
    <location>
        <position position="259"/>
    </location>
    <ligand>
        <name>L-histidine</name>
        <dbReference type="ChEBI" id="CHEBI:57595"/>
    </ligand>
</feature>
<dbReference type="GO" id="GO:0004821">
    <property type="term" value="F:histidine-tRNA ligase activity"/>
    <property type="evidence" value="ECO:0007669"/>
    <property type="project" value="UniProtKB-UniRule"/>
</dbReference>
<feature type="binding site" evidence="12">
    <location>
        <position position="131"/>
    </location>
    <ligand>
        <name>L-histidine</name>
        <dbReference type="ChEBI" id="CHEBI:57595"/>
    </ligand>
</feature>
<evidence type="ECO:0000256" key="7">
    <source>
        <dbReference type="ARBA" id="ARBA00022840"/>
    </source>
</evidence>
<dbReference type="InterPro" id="IPR036621">
    <property type="entry name" value="Anticodon-bd_dom_sf"/>
</dbReference>
<dbReference type="GO" id="GO:0006427">
    <property type="term" value="P:histidyl-tRNA aminoacylation"/>
    <property type="evidence" value="ECO:0007669"/>
    <property type="project" value="UniProtKB-UniRule"/>
</dbReference>
<dbReference type="SUPFAM" id="SSF55681">
    <property type="entry name" value="Class II aaRS and biotin synthetases"/>
    <property type="match status" value="1"/>
</dbReference>
<dbReference type="GO" id="GO:0005737">
    <property type="term" value="C:cytoplasm"/>
    <property type="evidence" value="ECO:0007669"/>
    <property type="project" value="UniProtKB-SubCell"/>
</dbReference>
<dbReference type="InterPro" id="IPR045864">
    <property type="entry name" value="aa-tRNA-synth_II/BPL/LPL"/>
</dbReference>
<dbReference type="PANTHER" id="PTHR43707:SF1">
    <property type="entry name" value="HISTIDINE--TRNA LIGASE, MITOCHONDRIAL-RELATED"/>
    <property type="match status" value="1"/>
</dbReference>
<dbReference type="SUPFAM" id="SSF52954">
    <property type="entry name" value="Class II aaRS ABD-related"/>
    <property type="match status" value="1"/>
</dbReference>
<keyword evidence="4 11" id="KW-0963">Cytoplasm</keyword>
<feature type="domain" description="Aminoacyl-transfer RNA synthetases class-II family profile" evidence="13">
    <location>
        <begin position="1"/>
        <end position="345"/>
    </location>
</feature>
<dbReference type="PANTHER" id="PTHR43707">
    <property type="entry name" value="HISTIDYL-TRNA SYNTHETASE"/>
    <property type="match status" value="1"/>
</dbReference>
<evidence type="ECO:0000256" key="8">
    <source>
        <dbReference type="ARBA" id="ARBA00022917"/>
    </source>
</evidence>
<accession>A0AA90SCC0</accession>
<name>A0AA90SCC0_9GAMM</name>
<dbReference type="EC" id="6.1.1.21" evidence="11"/>
<feature type="binding site" evidence="12">
    <location>
        <begin position="263"/>
        <end position="264"/>
    </location>
    <ligand>
        <name>L-histidine</name>
        <dbReference type="ChEBI" id="CHEBI:57595"/>
    </ligand>
</feature>
<organism evidence="14 15">
    <name type="scientific">Candidatus Endonucleibacter bathymodioli</name>
    <dbReference type="NCBI Taxonomy" id="539814"/>
    <lineage>
        <taxon>Bacteria</taxon>
        <taxon>Pseudomonadati</taxon>
        <taxon>Pseudomonadota</taxon>
        <taxon>Gammaproteobacteria</taxon>
        <taxon>Oceanospirillales</taxon>
        <taxon>Endozoicomonadaceae</taxon>
        <taxon>Candidatus Endonucleibacter</taxon>
    </lineage>
</organism>
<evidence type="ECO:0000313" key="14">
    <source>
        <dbReference type="EMBL" id="MDP0587862.1"/>
    </source>
</evidence>
<keyword evidence="6 11" id="KW-0547">Nucleotide-binding</keyword>
<comment type="caution">
    <text evidence="14">The sequence shown here is derived from an EMBL/GenBank/DDBJ whole genome shotgun (WGS) entry which is preliminary data.</text>
</comment>
<dbReference type="InterPro" id="IPR004516">
    <property type="entry name" value="HisRS/HisZ"/>
</dbReference>
<evidence type="ECO:0000256" key="3">
    <source>
        <dbReference type="ARBA" id="ARBA00011738"/>
    </source>
</evidence>
<feature type="binding site" evidence="12">
    <location>
        <begin position="83"/>
        <end position="85"/>
    </location>
    <ligand>
        <name>L-histidine</name>
        <dbReference type="ChEBI" id="CHEBI:57595"/>
    </ligand>
</feature>
<dbReference type="InterPro" id="IPR041715">
    <property type="entry name" value="HisRS-like_core"/>
</dbReference>
<reference evidence="14 15" key="1">
    <citation type="journal article" date="2023" name="bioRxiv">
        <title>An intranuclear bacterial parasite of deep-sea mussels expresses apoptosis inhibitors acquired from its host.</title>
        <authorList>
            <person name="Gonzalez Porras M.A."/>
            <person name="Assie A."/>
            <person name="Tietjen M."/>
            <person name="Violette M."/>
            <person name="Kleiner M."/>
            <person name="Gruber-Vodicka H."/>
            <person name="Dubilier N."/>
            <person name="Leisch N."/>
        </authorList>
    </citation>
    <scope>NUCLEOTIDE SEQUENCE [LARGE SCALE GENOMIC DNA]</scope>
    <source>
        <strain evidence="14">IAP13</strain>
    </source>
</reference>
<dbReference type="PIRSF" id="PIRSF001549">
    <property type="entry name" value="His-tRNA_synth"/>
    <property type="match status" value="1"/>
</dbReference>
<proteinExistence type="inferred from homology"/>
<evidence type="ECO:0000256" key="10">
    <source>
        <dbReference type="ARBA" id="ARBA00047639"/>
    </source>
</evidence>
<dbReference type="InterPro" id="IPR015807">
    <property type="entry name" value="His-tRNA-ligase"/>
</dbReference>
<evidence type="ECO:0000256" key="4">
    <source>
        <dbReference type="ARBA" id="ARBA00022490"/>
    </source>
</evidence>
<dbReference type="InterPro" id="IPR004154">
    <property type="entry name" value="Anticodon-bd"/>
</dbReference>
<protein>
    <recommendedName>
        <fullName evidence="11">Histidine--tRNA ligase</fullName>
        <ecNumber evidence="11">6.1.1.21</ecNumber>
    </recommendedName>
    <alternativeName>
        <fullName evidence="11">Histidyl-tRNA synthetase</fullName>
        <shortName evidence="11">HisRS</shortName>
    </alternativeName>
</protein>